<dbReference type="PANTHER" id="PTHR12277:SF194">
    <property type="entry name" value="FI04476P"/>
    <property type="match status" value="1"/>
</dbReference>
<dbReference type="Proteomes" id="UP001331761">
    <property type="component" value="Unassembled WGS sequence"/>
</dbReference>
<feature type="non-terminal residue" evidence="2">
    <location>
        <position position="162"/>
    </location>
</feature>
<dbReference type="InterPro" id="IPR029058">
    <property type="entry name" value="AB_hydrolase_fold"/>
</dbReference>
<keyword evidence="1" id="KW-1133">Transmembrane helix</keyword>
<name>A0AAN8FRN0_TRICO</name>
<organism evidence="2 3">
    <name type="scientific">Trichostrongylus colubriformis</name>
    <name type="common">Black scour worm</name>
    <dbReference type="NCBI Taxonomy" id="6319"/>
    <lineage>
        <taxon>Eukaryota</taxon>
        <taxon>Metazoa</taxon>
        <taxon>Ecdysozoa</taxon>
        <taxon>Nematoda</taxon>
        <taxon>Chromadorea</taxon>
        <taxon>Rhabditida</taxon>
        <taxon>Rhabditina</taxon>
        <taxon>Rhabditomorpha</taxon>
        <taxon>Strongyloidea</taxon>
        <taxon>Trichostrongylidae</taxon>
        <taxon>Trichostrongylus</taxon>
    </lineage>
</organism>
<dbReference type="SUPFAM" id="SSF53474">
    <property type="entry name" value="alpha/beta-Hydrolases"/>
    <property type="match status" value="1"/>
</dbReference>
<dbReference type="GO" id="GO:0004622">
    <property type="term" value="F:phosphatidylcholine lysophospholipase activity"/>
    <property type="evidence" value="ECO:0007669"/>
    <property type="project" value="TreeGrafter"/>
</dbReference>
<dbReference type="GO" id="GO:0006660">
    <property type="term" value="P:phosphatidylserine catabolic process"/>
    <property type="evidence" value="ECO:0007669"/>
    <property type="project" value="TreeGrafter"/>
</dbReference>
<gene>
    <name evidence="2" type="ORF">GCK32_012625</name>
</gene>
<proteinExistence type="predicted"/>
<comment type="caution">
    <text evidence="2">The sequence shown here is derived from an EMBL/GenBank/DDBJ whole genome shotgun (WGS) entry which is preliminary data.</text>
</comment>
<reference evidence="2 3" key="1">
    <citation type="submission" date="2019-10" db="EMBL/GenBank/DDBJ databases">
        <title>Assembly and Annotation for the nematode Trichostrongylus colubriformis.</title>
        <authorList>
            <person name="Martin J."/>
        </authorList>
    </citation>
    <scope>NUCLEOTIDE SEQUENCE [LARGE SCALE GENOMIC DNA]</scope>
    <source>
        <strain evidence="2">G859</strain>
        <tissue evidence="2">Whole worm</tissue>
    </source>
</reference>
<dbReference type="GO" id="GO:0005789">
    <property type="term" value="C:endoplasmic reticulum membrane"/>
    <property type="evidence" value="ECO:0007669"/>
    <property type="project" value="TreeGrafter"/>
</dbReference>
<evidence type="ECO:0000313" key="3">
    <source>
        <dbReference type="Proteomes" id="UP001331761"/>
    </source>
</evidence>
<dbReference type="GO" id="GO:0047372">
    <property type="term" value="F:monoacylglycerol lipase activity"/>
    <property type="evidence" value="ECO:0007669"/>
    <property type="project" value="TreeGrafter"/>
</dbReference>
<protein>
    <submittedName>
        <fullName evidence="2">Lysophosphatidylserine lipase ABHD12</fullName>
    </submittedName>
</protein>
<keyword evidence="1" id="KW-0472">Membrane</keyword>
<accession>A0AAN8FRN0</accession>
<sequence length="162" mass="18371">MSAVEDVLLCLCQLTIILVLVIFVGIPLVVTLFPNIMVKLFFLNFRKIPMTDYANVSANNVQSIGRAFYLRGQQGNLGVWHMLPMSMSADYREKGIHPNGEEMEKSLALTKHPVVVYLHGNSCDRTFSHRVELYNTLNKLDYHVVTFDYRGYGDSEGDPTEP</sequence>
<keyword evidence="1" id="KW-0812">Transmembrane</keyword>
<keyword evidence="3" id="KW-1185">Reference proteome</keyword>
<feature type="transmembrane region" description="Helical" evidence="1">
    <location>
        <begin position="16"/>
        <end position="42"/>
    </location>
</feature>
<evidence type="ECO:0000313" key="2">
    <source>
        <dbReference type="EMBL" id="KAK5982725.1"/>
    </source>
</evidence>
<evidence type="ECO:0000256" key="1">
    <source>
        <dbReference type="SAM" id="Phobius"/>
    </source>
</evidence>
<dbReference type="GO" id="GO:0052651">
    <property type="term" value="P:monoacylglycerol catabolic process"/>
    <property type="evidence" value="ECO:0007669"/>
    <property type="project" value="TreeGrafter"/>
</dbReference>
<dbReference type="EMBL" id="WIXE01004793">
    <property type="protein sequence ID" value="KAK5982725.1"/>
    <property type="molecule type" value="Genomic_DNA"/>
</dbReference>
<dbReference type="Gene3D" id="3.40.50.1820">
    <property type="entry name" value="alpha/beta hydrolase"/>
    <property type="match status" value="1"/>
</dbReference>
<dbReference type="PANTHER" id="PTHR12277">
    <property type="entry name" value="ALPHA/BETA HYDROLASE DOMAIN-CONTAINING PROTEIN"/>
    <property type="match status" value="1"/>
</dbReference>
<dbReference type="AlphaFoldDB" id="A0AAN8FRN0"/>